<dbReference type="RefSeq" id="WP_000646799.1">
    <property type="nucleotide sequence ID" value="NZ_AP018391.1"/>
</dbReference>
<accession>A0A0F7YB12</accession>
<dbReference type="EMBL" id="VMVH01000121">
    <property type="protein sequence ID" value="TVW25319.1"/>
    <property type="molecule type" value="Genomic_DNA"/>
</dbReference>
<evidence type="ECO:0000313" key="2">
    <source>
        <dbReference type="EMBL" id="TVW25319.1"/>
    </source>
</evidence>
<keyword evidence="1" id="KW-0808">Transferase</keyword>
<keyword evidence="1" id="KW-0548">Nucleotidyltransferase</keyword>
<dbReference type="AlphaFoldDB" id="A0A0F7YB12"/>
<comment type="caution">
    <text evidence="2">The sequence shown here is derived from an EMBL/GenBank/DDBJ whole genome shotgun (WGS) entry which is preliminary data.</text>
</comment>
<organism evidence="2 3">
    <name type="scientific">Streptococcus pneumoniae</name>
    <dbReference type="NCBI Taxonomy" id="1313"/>
    <lineage>
        <taxon>Bacteria</taxon>
        <taxon>Bacillati</taxon>
        <taxon>Bacillota</taxon>
        <taxon>Bacilli</taxon>
        <taxon>Lactobacillales</taxon>
        <taxon>Streptococcaceae</taxon>
        <taxon>Streptococcus</taxon>
    </lineage>
</organism>
<dbReference type="Gene3D" id="3.10.180.10">
    <property type="entry name" value="2,3-Dihydroxybiphenyl 1,2-Dioxygenase, domain 1"/>
    <property type="match status" value="1"/>
</dbReference>
<dbReference type="InterPro" id="IPR029068">
    <property type="entry name" value="Glyas_Bleomycin-R_OHBP_Dase"/>
</dbReference>
<proteinExistence type="predicted"/>
<name>A0A0F7YB12_STREE</name>
<dbReference type="Proteomes" id="UP000318940">
    <property type="component" value="Unassembled WGS sequence"/>
</dbReference>
<dbReference type="OrthoDB" id="9795618at2"/>
<sequence length="42" mass="5140">MKANYPIYRPLTKRKFRVSDPYIYPHKFAVLDPNGYFLRFSE</sequence>
<reference evidence="2 3" key="1">
    <citation type="submission" date="2019-07" db="EMBL/GenBank/DDBJ databases">
        <authorList>
            <person name="Mohale T."/>
        </authorList>
    </citation>
    <scope>NUCLEOTIDE SEQUENCE [LARGE SCALE GENOMIC DNA]</scope>
    <source>
        <strain evidence="2 3">NTPn 189</strain>
    </source>
</reference>
<evidence type="ECO:0000313" key="1">
    <source>
        <dbReference type="EMBL" id="MDS8038023.1"/>
    </source>
</evidence>
<evidence type="ECO:0000313" key="3">
    <source>
        <dbReference type="Proteomes" id="UP000318940"/>
    </source>
</evidence>
<protein>
    <submittedName>
        <fullName evidence="1">Galactose-1-phosphate uridylyltransferase</fullName>
    </submittedName>
    <submittedName>
        <fullName evidence="2">Iron-containing alcohol dehydrogenase</fullName>
    </submittedName>
</protein>
<gene>
    <name evidence="2" type="ORF">AZK02_10235</name>
    <name evidence="1" type="ORF">RLG82_03110</name>
</gene>
<reference evidence="1" key="2">
    <citation type="submission" date="2023-06" db="EMBL/GenBank/DDBJ databases">
        <title>PCVPA Blantyre Malawi Pneumococcal carriage surveillance isolates.</title>
        <authorList>
            <person name="Obolski U."/>
            <person name="Swarthout T.D."/>
            <person name="Kalizang'Oma A."/>
            <person name="Mwalukomo T.S."/>
            <person name="Cave R."/>
            <person name="Brown C."/>
            <person name="Cornick J."/>
            <person name="Kamng'Ona A."/>
            <person name="Msefula J."/>
            <person name="French N."/>
            <person name="Hyderman R."/>
        </authorList>
    </citation>
    <scope>NUCLEOTIDE SEQUENCE</scope>
    <source>
        <strain evidence="1">BVY8TH</strain>
    </source>
</reference>
<dbReference type="GO" id="GO:0016779">
    <property type="term" value="F:nucleotidyltransferase activity"/>
    <property type="evidence" value="ECO:0007669"/>
    <property type="project" value="UniProtKB-KW"/>
</dbReference>
<dbReference type="EMBL" id="JAVPGZ010000164">
    <property type="protein sequence ID" value="MDS8038023.1"/>
    <property type="molecule type" value="Genomic_DNA"/>
</dbReference>
<dbReference type="Proteomes" id="UP001184693">
    <property type="component" value="Unassembled WGS sequence"/>
</dbReference>